<accession>A0A1U8Q3G5</accession>
<dbReference type="InParanoid" id="A0A1U8Q3G5"/>
<keyword evidence="4" id="KW-0735">Signal-anchor</keyword>
<keyword evidence="8" id="KW-1185">Reference proteome</keyword>
<dbReference type="Pfam" id="PF03016">
    <property type="entry name" value="Exostosin_GT47"/>
    <property type="match status" value="1"/>
</dbReference>
<keyword evidence="6" id="KW-0732">Signal</keyword>
<evidence type="ECO:0000256" key="6">
    <source>
        <dbReference type="SAM" id="SignalP"/>
    </source>
</evidence>
<dbReference type="GO" id="GO:0000139">
    <property type="term" value="C:Golgi membrane"/>
    <property type="evidence" value="ECO:0007669"/>
    <property type="project" value="UniProtKB-SubCell"/>
</dbReference>
<protein>
    <submittedName>
        <fullName evidence="9">Uncharacterized protein LOC104592827</fullName>
    </submittedName>
</protein>
<reference evidence="9" key="1">
    <citation type="submission" date="2025-08" db="UniProtKB">
        <authorList>
            <consortium name="RefSeq"/>
        </authorList>
    </citation>
    <scope>IDENTIFICATION</scope>
</reference>
<dbReference type="OrthoDB" id="1924787at2759"/>
<keyword evidence="3" id="KW-0808">Transferase</keyword>
<comment type="similarity">
    <text evidence="2">Belongs to the glycosyltransferase 47 family.</text>
</comment>
<proteinExistence type="inferred from homology"/>
<keyword evidence="5" id="KW-0333">Golgi apparatus</keyword>
<evidence type="ECO:0000259" key="7">
    <source>
        <dbReference type="Pfam" id="PF03016"/>
    </source>
</evidence>
<keyword evidence="3" id="KW-0328">Glycosyltransferase</keyword>
<name>A0A1U8Q3G5_NELNU</name>
<dbReference type="InterPro" id="IPR004263">
    <property type="entry name" value="Exostosin"/>
</dbReference>
<sequence>MAGHLRSRHMASFMALCAPLLLILSLSLLSRCGSGKTFLRPNLSLSLASNVPRQLGSYQKMLKTFKIFAYTPEKPQPFGTAVESLFHDSLLKSSFVMTNAKDAHLFYLPFPPNSSRNYRGIVRLIRNLWMDFPFWNLTLGADHTSTLLVAGSAIGMNFDRNIVELKKNSVQISCFPTAEGRFIPHKDVSFPHLNDQHLHAPPSNGTAKYLGYLNLNGSGDQNGKLKSTFSNELHGDPQFLVESEPSDPALYAERNRRRIAVRLRAGGDYGAFDSGSSVHGRVEMVGDRGVCGSRRRG</sequence>
<evidence type="ECO:0000256" key="4">
    <source>
        <dbReference type="ARBA" id="ARBA00022968"/>
    </source>
</evidence>
<evidence type="ECO:0000313" key="8">
    <source>
        <dbReference type="Proteomes" id="UP000189703"/>
    </source>
</evidence>
<evidence type="ECO:0000256" key="3">
    <source>
        <dbReference type="ARBA" id="ARBA00022676"/>
    </source>
</evidence>
<dbReference type="Proteomes" id="UP000189703">
    <property type="component" value="Unplaced"/>
</dbReference>
<comment type="subcellular location">
    <subcellularLocation>
        <location evidence="1">Golgi apparatus membrane</location>
        <topology evidence="1">Single-pass type II membrane protein</topology>
    </subcellularLocation>
</comment>
<dbReference type="GO" id="GO:0016757">
    <property type="term" value="F:glycosyltransferase activity"/>
    <property type="evidence" value="ECO:0007669"/>
    <property type="project" value="UniProtKB-KW"/>
</dbReference>
<dbReference type="GeneID" id="104592827"/>
<dbReference type="eggNOG" id="KOG1021">
    <property type="taxonomic scope" value="Eukaryota"/>
</dbReference>
<dbReference type="KEGG" id="nnu:104592827"/>
<evidence type="ECO:0000256" key="1">
    <source>
        <dbReference type="ARBA" id="ARBA00004323"/>
    </source>
</evidence>
<feature type="signal peptide" evidence="6">
    <location>
        <begin position="1"/>
        <end position="35"/>
    </location>
</feature>
<keyword evidence="4" id="KW-0812">Transmembrane</keyword>
<evidence type="ECO:0000256" key="2">
    <source>
        <dbReference type="ARBA" id="ARBA00010271"/>
    </source>
</evidence>
<dbReference type="AlphaFoldDB" id="A0A1U8Q3G5"/>
<dbReference type="PANTHER" id="PTHR11062">
    <property type="entry name" value="EXOSTOSIN HEPARAN SULFATE GLYCOSYLTRANSFERASE -RELATED"/>
    <property type="match status" value="1"/>
</dbReference>
<dbReference type="RefSeq" id="XP_019052575.1">
    <property type="nucleotide sequence ID" value="XM_019197030.1"/>
</dbReference>
<feature type="chain" id="PRO_5010524858" evidence="6">
    <location>
        <begin position="36"/>
        <end position="297"/>
    </location>
</feature>
<dbReference type="PANTHER" id="PTHR11062:SF253">
    <property type="entry name" value="EXOSTOSIN GT47 DOMAIN-CONTAINING PROTEIN"/>
    <property type="match status" value="1"/>
</dbReference>
<evidence type="ECO:0000256" key="5">
    <source>
        <dbReference type="ARBA" id="ARBA00023034"/>
    </source>
</evidence>
<dbReference type="InterPro" id="IPR040911">
    <property type="entry name" value="Exostosin_GT47"/>
</dbReference>
<gene>
    <name evidence="9" type="primary">LOC104592827</name>
</gene>
<evidence type="ECO:0000313" key="9">
    <source>
        <dbReference type="RefSeq" id="XP_019052575.1"/>
    </source>
</evidence>
<feature type="domain" description="Exostosin GT47" evidence="7">
    <location>
        <begin position="63"/>
        <end position="239"/>
    </location>
</feature>
<organism evidence="8 9">
    <name type="scientific">Nelumbo nucifera</name>
    <name type="common">Sacred lotus</name>
    <dbReference type="NCBI Taxonomy" id="4432"/>
    <lineage>
        <taxon>Eukaryota</taxon>
        <taxon>Viridiplantae</taxon>
        <taxon>Streptophyta</taxon>
        <taxon>Embryophyta</taxon>
        <taxon>Tracheophyta</taxon>
        <taxon>Spermatophyta</taxon>
        <taxon>Magnoliopsida</taxon>
        <taxon>Proteales</taxon>
        <taxon>Nelumbonaceae</taxon>
        <taxon>Nelumbo</taxon>
    </lineage>
</organism>